<reference evidence="1" key="1">
    <citation type="submission" date="2021-03" db="EMBL/GenBank/DDBJ databases">
        <title>Evolutionary priming and transition to the ectomycorrhizal habit in an iconic lineage of mushroom-forming fungi: is preadaptation a requirement?</title>
        <authorList>
            <consortium name="DOE Joint Genome Institute"/>
            <person name="Looney B.P."/>
            <person name="Miyauchi S."/>
            <person name="Morin E."/>
            <person name="Drula E."/>
            <person name="Courty P.E."/>
            <person name="Chicoki N."/>
            <person name="Fauchery L."/>
            <person name="Kohler A."/>
            <person name="Kuo A."/>
            <person name="LaButti K."/>
            <person name="Pangilinan J."/>
            <person name="Lipzen A."/>
            <person name="Riley R."/>
            <person name="Andreopoulos W."/>
            <person name="He G."/>
            <person name="Johnson J."/>
            <person name="Barry K.W."/>
            <person name="Grigoriev I.V."/>
            <person name="Nagy L."/>
            <person name="Hibbett D."/>
            <person name="Henrissat B."/>
            <person name="Matheny P.B."/>
            <person name="Labbe J."/>
            <person name="Martin A.F."/>
        </authorList>
    </citation>
    <scope>NUCLEOTIDE SEQUENCE</scope>
    <source>
        <strain evidence="1">BPL698</strain>
    </source>
</reference>
<protein>
    <submittedName>
        <fullName evidence="1">Trafficking protein particle complex subunit 10</fullName>
    </submittedName>
</protein>
<evidence type="ECO:0000313" key="1">
    <source>
        <dbReference type="EMBL" id="KAI9510228.1"/>
    </source>
</evidence>
<keyword evidence="2" id="KW-1185">Reference proteome</keyword>
<proteinExistence type="predicted"/>
<organism evidence="1 2">
    <name type="scientific">Russula earlei</name>
    <dbReference type="NCBI Taxonomy" id="71964"/>
    <lineage>
        <taxon>Eukaryota</taxon>
        <taxon>Fungi</taxon>
        <taxon>Dikarya</taxon>
        <taxon>Basidiomycota</taxon>
        <taxon>Agaricomycotina</taxon>
        <taxon>Agaricomycetes</taxon>
        <taxon>Russulales</taxon>
        <taxon>Russulaceae</taxon>
        <taxon>Russula</taxon>
    </lineage>
</organism>
<sequence>MSTQRVIVTYSAHQSFLSSDQWVQIHAAFSAQLPLRSIHWKSQTRPSIRTIQELEVQLVPLNTVRDENTSQVPYSLLERPLLNIYIVTCEDGDTYKSTVKKQIKDWQMLLSHRKNQEWIVVQVVRSNARNVSKNIFQIKSKVLDKIRADFNTDKRDRCVQLAWPAAMDNPAAWADLLTKVKDGLVFAFDTAVSQRDEEVKRSESQRSMPGWNFCTFFILKESLAASFEGMNLPEDALRCYDELDLTFAHVLKEKNLSWFGTLIIPGPDDDSLPLLSITKKPYRDLIVANTVSVFDLRIYMLARQCSLLAKMGKVSDICCNVVTFLTSFGRHLREVSAILPSFFIESWTHSSALSAVEQVEVWAKDIQLESILLNQFNACKGELLELARHQLDVFGIQLGLLPSRPPFSLSLPSVPISPHEGMRESRFITNPQLLKCLGNQDSFYDLYIELTNRAIEVYVKAGRRKFALRLHGSLAALDVHRGSLNSALQTYSSLPAHYAQHEWTWLESYMQLQAINVYALARTDREKQWVHIVLRYLKQFSSDSDAVSSISQEDNVKHITSLVDSLKAVVDELREPISYSEHPALSVRVLDTLTVPAEDEDGSFLRVSVLNLLPCPLPINEINLNLSGRESEKLRFCANVKVLEPGTSTFRLFCPSSSWGTYVLEQTEVVLSNLRLQWNHRPTSKSSNKPSRTKHTKPILIRLVKDPHALDVRLKRPLSVELGLGMPSKLLLVISSGRNDVLKGVLKLSGPPGLTFRFQDSVLDGHDTLASLECAADNISILNLAKNSEVAVLIPHSDASTYHTMQITILVTYNTTKEPSVDRTLSQSSRVQASLPITVNVQDFFRGERLFSRFTISSAAQQYIRVSSATLEDAMTTEGFPSLVRSHNRTITPARPAHFLFELVSQHGRVLDPLSLCIKYRMLRDEVEAVVEQAVDQALGGFSQHEPDRSRLIAHLIHALESDPGWVELYGVTGELKVPTSDDDGVPKEILTRVREMLEAGRPAVVSSPWRELRIQVDVPVMDILAAVQFRILMTPFHCGPIPASLSIQTSFHWGTRARTGRKSYQMRFDIEEMVQDWLISGRKRGDFEAEDGSTLTVPLTLVALHHGELSLPKVVVFPKPLEGEVTMKSLTLPNIEAHQVHGAEKVLIHPRGGRSTFVVGMAERE</sequence>
<dbReference type="EMBL" id="JAGFNK010000046">
    <property type="protein sequence ID" value="KAI9510228.1"/>
    <property type="molecule type" value="Genomic_DNA"/>
</dbReference>
<gene>
    <name evidence="1" type="ORF">F5148DRAFT_1298496</name>
</gene>
<dbReference type="Proteomes" id="UP001207468">
    <property type="component" value="Unassembled WGS sequence"/>
</dbReference>
<name>A0ACC0UET3_9AGAM</name>
<evidence type="ECO:0000313" key="2">
    <source>
        <dbReference type="Proteomes" id="UP001207468"/>
    </source>
</evidence>
<comment type="caution">
    <text evidence="1">The sequence shown here is derived from an EMBL/GenBank/DDBJ whole genome shotgun (WGS) entry which is preliminary data.</text>
</comment>
<accession>A0ACC0UET3</accession>